<dbReference type="AlphaFoldDB" id="A0A1H8LT04"/>
<reference evidence="2 3" key="1">
    <citation type="submission" date="2016-10" db="EMBL/GenBank/DDBJ databases">
        <authorList>
            <person name="de Groot N.N."/>
        </authorList>
    </citation>
    <scope>NUCLEOTIDE SEQUENCE [LARGE SCALE GENOMIC DNA]</scope>
    <source>
        <strain evidence="2 3">558</strain>
    </source>
</reference>
<feature type="region of interest" description="Disordered" evidence="1">
    <location>
        <begin position="1"/>
        <end position="21"/>
    </location>
</feature>
<feature type="compositionally biased region" description="Basic and acidic residues" evidence="1">
    <location>
        <begin position="1"/>
        <end position="12"/>
    </location>
</feature>
<evidence type="ECO:0000313" key="3">
    <source>
        <dbReference type="Proteomes" id="UP000199493"/>
    </source>
</evidence>
<dbReference type="STRING" id="77097.SAMN04490369_10432"/>
<organism evidence="2 3">
    <name type="scientific">Vreelandella aquamarina</name>
    <dbReference type="NCBI Taxonomy" id="77097"/>
    <lineage>
        <taxon>Bacteria</taxon>
        <taxon>Pseudomonadati</taxon>
        <taxon>Pseudomonadota</taxon>
        <taxon>Gammaproteobacteria</taxon>
        <taxon>Oceanospirillales</taxon>
        <taxon>Halomonadaceae</taxon>
        <taxon>Vreelandella</taxon>
    </lineage>
</organism>
<accession>A0A1H8LT04</accession>
<evidence type="ECO:0000256" key="1">
    <source>
        <dbReference type="SAM" id="MobiDB-lite"/>
    </source>
</evidence>
<feature type="region of interest" description="Disordered" evidence="1">
    <location>
        <begin position="39"/>
        <end position="60"/>
    </location>
</feature>
<sequence length="60" mass="6551">MQKSNESSDIKADGGPLQRLKGSVGKYELPFEPIGVDDWEAMQAEEPVPATQSGDEHPPR</sequence>
<gene>
    <name evidence="2" type="ORF">SAMN04490369_10432</name>
</gene>
<evidence type="ECO:0000313" key="2">
    <source>
        <dbReference type="EMBL" id="SEO07976.1"/>
    </source>
</evidence>
<name>A0A1H8LT04_9GAMM</name>
<dbReference type="Proteomes" id="UP000199493">
    <property type="component" value="Unassembled WGS sequence"/>
</dbReference>
<protein>
    <submittedName>
        <fullName evidence="2">Uncharacterized protein</fullName>
    </submittedName>
</protein>
<proteinExistence type="predicted"/>
<dbReference type="EMBL" id="FODB01000043">
    <property type="protein sequence ID" value="SEO07976.1"/>
    <property type="molecule type" value="Genomic_DNA"/>
</dbReference>